<reference evidence="6" key="1">
    <citation type="journal article" date="2019" name="Int. J. Syst. Evol. Microbiol.">
        <title>The Global Catalogue of Microorganisms (GCM) 10K type strain sequencing project: providing services to taxonomists for standard genome sequencing and annotation.</title>
        <authorList>
            <consortium name="The Broad Institute Genomics Platform"/>
            <consortium name="The Broad Institute Genome Sequencing Center for Infectious Disease"/>
            <person name="Wu L."/>
            <person name="Ma J."/>
        </authorList>
    </citation>
    <scope>NUCLEOTIDE SEQUENCE [LARGE SCALE GENOMIC DNA]</scope>
    <source>
        <strain evidence="6">CGMCC 1.16305</strain>
    </source>
</reference>
<dbReference type="InterPro" id="IPR027797">
    <property type="entry name" value="PT-TG_dom"/>
</dbReference>
<keyword evidence="6" id="KW-1185">Reference proteome</keyword>
<feature type="domain" description="Pre-toxin TG" evidence="3">
    <location>
        <begin position="91"/>
        <end position="156"/>
    </location>
</feature>
<evidence type="ECO:0000313" key="5">
    <source>
        <dbReference type="EMBL" id="MFC7392984.1"/>
    </source>
</evidence>
<protein>
    <submittedName>
        <fullName evidence="5">RNase A-like domain-containing protein</fullName>
    </submittedName>
</protein>
<dbReference type="InterPro" id="IPR041436">
    <property type="entry name" value="RNAse_A_bac"/>
</dbReference>
<dbReference type="Gene3D" id="1.10.287.850">
    <property type="entry name" value="HP0062-like domain"/>
    <property type="match status" value="1"/>
</dbReference>
<dbReference type="RefSeq" id="WP_380965419.1">
    <property type="nucleotide sequence ID" value="NZ_JBHTCO010000007.1"/>
</dbReference>
<proteinExistence type="predicted"/>
<dbReference type="EMBL" id="JBHTCO010000007">
    <property type="protein sequence ID" value="MFC7392984.1"/>
    <property type="molecule type" value="Genomic_DNA"/>
</dbReference>
<evidence type="ECO:0000256" key="2">
    <source>
        <dbReference type="ARBA" id="ARBA00022525"/>
    </source>
</evidence>
<dbReference type="Pfam" id="PF14449">
    <property type="entry name" value="PT-TG"/>
    <property type="match status" value="1"/>
</dbReference>
<comment type="caution">
    <text evidence="5">The sequence shown here is derived from an EMBL/GenBank/DDBJ whole genome shotgun (WGS) entry which is preliminary data.</text>
</comment>
<dbReference type="Pfam" id="PF18431">
    <property type="entry name" value="RNAse_A_bac"/>
    <property type="match status" value="1"/>
</dbReference>
<dbReference type="InterPro" id="IPR036689">
    <property type="entry name" value="ESAT-6-like_sf"/>
</dbReference>
<dbReference type="Proteomes" id="UP001596505">
    <property type="component" value="Unassembled WGS sequence"/>
</dbReference>
<evidence type="ECO:0000256" key="1">
    <source>
        <dbReference type="ARBA" id="ARBA00004613"/>
    </source>
</evidence>
<comment type="subcellular location">
    <subcellularLocation>
        <location evidence="1">Secreted</location>
    </subcellularLocation>
</comment>
<dbReference type="SUPFAM" id="SSF140453">
    <property type="entry name" value="EsxAB dimer-like"/>
    <property type="match status" value="1"/>
</dbReference>
<organism evidence="5 6">
    <name type="scientific">Scopulibacillus cellulosilyticus</name>
    <dbReference type="NCBI Taxonomy" id="2665665"/>
    <lineage>
        <taxon>Bacteria</taxon>
        <taxon>Bacillati</taxon>
        <taxon>Bacillota</taxon>
        <taxon>Bacilli</taxon>
        <taxon>Bacillales</taxon>
        <taxon>Sporolactobacillaceae</taxon>
        <taxon>Scopulibacillus</taxon>
    </lineage>
</organism>
<evidence type="ECO:0000259" key="4">
    <source>
        <dbReference type="Pfam" id="PF18431"/>
    </source>
</evidence>
<evidence type="ECO:0000259" key="3">
    <source>
        <dbReference type="Pfam" id="PF14449"/>
    </source>
</evidence>
<name>A0ABW2PV32_9BACL</name>
<sequence length="411" mass="45626">MSHIKVDPDKLESLASELGQLKDECDHVLRTLKWNYSAVEMTHPGINSTYSGSLYHSLVQKIEHFQSQMDDAQGIVKRTEAKFRNADEGSLGKFGGFLKEVVGVNDLVRTYSEYDPVTGEKLSAWDHMKALGWTALNFTPAKVVGVGAKVVIKGSKALKVSDQTIKGFKGMVNAAHPRVVGNMFKSSYNVVKNAPLALTNRFKDAAESIKNMPLFPKGLVITSTEHKFIEFGTAKDLKQLFSLRNKENNMGNILSNKRTSQENHWIGNKSIGEKKKCEVGESSPLSPGGGLAAHESKGGHLLERHVGKTDKELLNRLKNNPRIKGSSSFTNRSIAEKVVSETLNNEKNKKLIENWINYSKTPKLILKYYGKSVIGRTVKRDGKILEDATNAIIVLKKLDNDKFVLTGYPIK</sequence>
<gene>
    <name evidence="5" type="ORF">ACFQRG_08310</name>
</gene>
<accession>A0ABW2PV32</accession>
<feature type="domain" description="Bacterial CdiA-CT RNAse A" evidence="4">
    <location>
        <begin position="299"/>
        <end position="409"/>
    </location>
</feature>
<keyword evidence="2" id="KW-0964">Secreted</keyword>
<evidence type="ECO:0000313" key="6">
    <source>
        <dbReference type="Proteomes" id="UP001596505"/>
    </source>
</evidence>
<dbReference type="CDD" id="cd20684">
    <property type="entry name" value="CdiA-CT_Yk_RNaseA-like"/>
    <property type="match status" value="1"/>
</dbReference>